<accession>A0A3L8RXY5</accession>
<dbReference type="AlphaFoldDB" id="A0A3L8RXY5"/>
<dbReference type="PANTHER" id="PTHR11359">
    <property type="entry name" value="AMP DEAMINASE"/>
    <property type="match status" value="1"/>
</dbReference>
<dbReference type="GO" id="GO:0032264">
    <property type="term" value="P:IMP salvage"/>
    <property type="evidence" value="ECO:0007669"/>
    <property type="project" value="InterPro"/>
</dbReference>
<evidence type="ECO:0000313" key="3">
    <source>
        <dbReference type="EMBL" id="RLV90019.1"/>
    </source>
</evidence>
<sequence length="223" mass="23939">MKTTVLAPPTAPGAVASPAVPEASSACPQYQTVPDFQRVQITGDYASGVTVEDFEVVCRGLYRALCIREKNMQQSLQRFPKTPSQYLRVIEGEPWKPTEVGPGRGSATCPGPLLGGTAVGGPCPLRGVREQGRPGSFGLAALWNSPFAAVFTPPVKDGQDPLDSGNLPENLGYHVQMKDGIVYVYADKAAAERNEPKDLPYPSLEHFIDDMNFLLVLIAQGPV</sequence>
<dbReference type="Pfam" id="PF19326">
    <property type="entry name" value="AMP_deaminase"/>
    <property type="match status" value="2"/>
</dbReference>
<dbReference type="InterPro" id="IPR006329">
    <property type="entry name" value="AMPD"/>
</dbReference>
<dbReference type="GO" id="GO:0046033">
    <property type="term" value="P:AMP metabolic process"/>
    <property type="evidence" value="ECO:0007669"/>
    <property type="project" value="TreeGrafter"/>
</dbReference>
<comment type="caution">
    <text evidence="3">The sequence shown here is derived from an EMBL/GenBank/DDBJ whole genome shotgun (WGS) entry which is preliminary data.</text>
</comment>
<reference evidence="3 4" key="1">
    <citation type="journal article" date="2018" name="Proc. R. Soc. B">
        <title>A non-coding region near Follistatin controls head colour polymorphism in the Gouldian finch.</title>
        <authorList>
            <person name="Toomey M.B."/>
            <person name="Marques C.I."/>
            <person name="Andrade P."/>
            <person name="Araujo P.M."/>
            <person name="Sabatino S."/>
            <person name="Gazda M.A."/>
            <person name="Afonso S."/>
            <person name="Lopes R.J."/>
            <person name="Corbo J.C."/>
            <person name="Carneiro M."/>
        </authorList>
    </citation>
    <scope>NUCLEOTIDE SEQUENCE [LARGE SCALE GENOMIC DNA]</scope>
    <source>
        <strain evidence="3">Red01</strain>
        <tissue evidence="3">Muscle</tissue>
    </source>
</reference>
<dbReference type="SUPFAM" id="SSF51556">
    <property type="entry name" value="Metallo-dependent hydrolases"/>
    <property type="match status" value="1"/>
</dbReference>
<dbReference type="PANTHER" id="PTHR11359:SF1">
    <property type="entry name" value="AMP DEAMINASE 1"/>
    <property type="match status" value="1"/>
</dbReference>
<dbReference type="Gene3D" id="3.20.20.140">
    <property type="entry name" value="Metal-dependent hydrolases"/>
    <property type="match status" value="1"/>
</dbReference>
<proteinExistence type="inferred from homology"/>
<name>A0A3L8RXY5_CHLGU</name>
<evidence type="ECO:0000256" key="2">
    <source>
        <dbReference type="ARBA" id="ARBA00023080"/>
    </source>
</evidence>
<dbReference type="GO" id="GO:0005829">
    <property type="term" value="C:cytosol"/>
    <property type="evidence" value="ECO:0007669"/>
    <property type="project" value="TreeGrafter"/>
</dbReference>
<evidence type="ECO:0000256" key="1">
    <source>
        <dbReference type="ARBA" id="ARBA00006676"/>
    </source>
</evidence>
<evidence type="ECO:0000313" key="4">
    <source>
        <dbReference type="Proteomes" id="UP000276834"/>
    </source>
</evidence>
<gene>
    <name evidence="3" type="ORF">DV515_00014562</name>
</gene>
<dbReference type="OrthoDB" id="1723809at2759"/>
<protein>
    <submittedName>
        <fullName evidence="3">Uncharacterized protein</fullName>
    </submittedName>
</protein>
<dbReference type="GO" id="GO:0003876">
    <property type="term" value="F:AMP deaminase activity"/>
    <property type="evidence" value="ECO:0007669"/>
    <property type="project" value="InterPro"/>
</dbReference>
<organism evidence="3 4">
    <name type="scientific">Chloebia gouldiae</name>
    <name type="common">Gouldian finch</name>
    <name type="synonym">Erythrura gouldiae</name>
    <dbReference type="NCBI Taxonomy" id="44316"/>
    <lineage>
        <taxon>Eukaryota</taxon>
        <taxon>Metazoa</taxon>
        <taxon>Chordata</taxon>
        <taxon>Craniata</taxon>
        <taxon>Vertebrata</taxon>
        <taxon>Euteleostomi</taxon>
        <taxon>Archelosauria</taxon>
        <taxon>Archosauria</taxon>
        <taxon>Dinosauria</taxon>
        <taxon>Saurischia</taxon>
        <taxon>Theropoda</taxon>
        <taxon>Coelurosauria</taxon>
        <taxon>Aves</taxon>
        <taxon>Neognathae</taxon>
        <taxon>Neoaves</taxon>
        <taxon>Telluraves</taxon>
        <taxon>Australaves</taxon>
        <taxon>Passeriformes</taxon>
        <taxon>Passeroidea</taxon>
        <taxon>Passeridae</taxon>
        <taxon>Chloebia</taxon>
    </lineage>
</organism>
<dbReference type="Proteomes" id="UP000276834">
    <property type="component" value="Unassembled WGS sequence"/>
</dbReference>
<dbReference type="InterPro" id="IPR032466">
    <property type="entry name" value="Metal_Hydrolase"/>
</dbReference>
<keyword evidence="4" id="KW-1185">Reference proteome</keyword>
<keyword evidence="2" id="KW-0546">Nucleotide metabolism</keyword>
<dbReference type="EMBL" id="QUSF01000132">
    <property type="protein sequence ID" value="RLV90019.1"/>
    <property type="molecule type" value="Genomic_DNA"/>
</dbReference>
<comment type="similarity">
    <text evidence="1">Belongs to the metallo-dependent hydrolases superfamily. Adenosine and AMP deaminases family.</text>
</comment>